<dbReference type="GO" id="GO:0016780">
    <property type="term" value="F:phosphotransferase activity, for other substituted phosphate groups"/>
    <property type="evidence" value="ECO:0007669"/>
    <property type="project" value="TreeGrafter"/>
</dbReference>
<dbReference type="PANTHER" id="PTHR30576:SF0">
    <property type="entry name" value="UNDECAPRENYL-PHOSPHATE N-ACETYLGALACTOSAMINYL 1-PHOSPHATE TRANSFERASE-RELATED"/>
    <property type="match status" value="1"/>
</dbReference>
<sequence>MNKEFFNSQVVKHAESIIENKKTDLILKQIFDKVVAVILLLILSPVFLVLAILIKNEDNGPIFYRQERITRYGKFFHIYKFRTMVYNADKLGSLVTTKNDQRITKVGSFIRKYRLDEIPQLLNILEGDMSFVGARPEVMKYVAQYSDEMKITLLLPAGVTSMSSIDFKDEEELLSKYTANGMSLDEAYIEKILPIKMKKNIEYIYKFNFIEDIKIMILTVIHVIK</sequence>
<dbReference type="EMBL" id="LC060257">
    <property type="protein sequence ID" value="BAU04089.1"/>
    <property type="molecule type" value="Genomic_DNA"/>
</dbReference>
<keyword evidence="4" id="KW-0808">Transferase</keyword>
<keyword evidence="2" id="KW-0472">Membrane</keyword>
<protein>
    <submittedName>
        <fullName evidence="4">Initial sugar transferase</fullName>
    </submittedName>
</protein>
<keyword evidence="2" id="KW-1133">Transmembrane helix</keyword>
<organism evidence="4">
    <name type="scientific">Streptococcus parauberis</name>
    <dbReference type="NCBI Taxonomy" id="1348"/>
    <lineage>
        <taxon>Bacteria</taxon>
        <taxon>Bacillati</taxon>
        <taxon>Bacillota</taxon>
        <taxon>Bacilli</taxon>
        <taxon>Lactobacillales</taxon>
        <taxon>Streptococcaceae</taxon>
        <taxon>Streptococcus</taxon>
    </lineage>
</organism>
<evidence type="ECO:0000313" key="5">
    <source>
        <dbReference type="EMBL" id="BAU04089.1"/>
    </source>
</evidence>
<dbReference type="Pfam" id="PF02397">
    <property type="entry name" value="Bac_transf"/>
    <property type="match status" value="1"/>
</dbReference>
<evidence type="ECO:0000256" key="1">
    <source>
        <dbReference type="ARBA" id="ARBA00006464"/>
    </source>
</evidence>
<keyword evidence="2" id="KW-0812">Transmembrane</keyword>
<dbReference type="InterPro" id="IPR003362">
    <property type="entry name" value="Bact_transf"/>
</dbReference>
<evidence type="ECO:0000256" key="2">
    <source>
        <dbReference type="SAM" id="Phobius"/>
    </source>
</evidence>
<dbReference type="AlphaFoldDB" id="A0A0S3TG47"/>
<feature type="domain" description="Bacterial sugar transferase" evidence="3">
    <location>
        <begin position="28"/>
        <end position="225"/>
    </location>
</feature>
<evidence type="ECO:0000313" key="4">
    <source>
        <dbReference type="EMBL" id="BAU04052.1"/>
    </source>
</evidence>
<dbReference type="RefSeq" id="WP_003107040.1">
    <property type="nucleotide sequence ID" value="NZ_CP104046.1"/>
</dbReference>
<gene>
    <name evidence="4" type="primary">cps2F</name>
</gene>
<accession>A0A0S3TG47</accession>
<evidence type="ECO:0000259" key="3">
    <source>
        <dbReference type="Pfam" id="PF02397"/>
    </source>
</evidence>
<name>A0A0S3TG47_9STRE</name>
<comment type="similarity">
    <text evidence="1">Belongs to the bacterial sugar transferase family.</text>
</comment>
<proteinExistence type="inferred from homology"/>
<dbReference type="PANTHER" id="PTHR30576">
    <property type="entry name" value="COLANIC BIOSYNTHESIS UDP-GLUCOSE LIPID CARRIER TRANSFERASE"/>
    <property type="match status" value="1"/>
</dbReference>
<dbReference type="EMBL" id="LC060255">
    <property type="protein sequence ID" value="BAU04052.1"/>
    <property type="molecule type" value="Genomic_DNA"/>
</dbReference>
<reference evidence="4" key="1">
    <citation type="journal article" date="2015" name="Fish Pathol.">
        <title>Structure of Genetic Loci for Capsular Polysaccharide Biosynthesis in Streptococcus parauberis isolated from Japanese flounder.</title>
        <authorList>
            <person name="Tu C."/>
            <person name="Suga K."/>
            <person name="Kanai K."/>
        </authorList>
    </citation>
    <scope>NUCLEOTIDE SEQUENCE</scope>
    <source>
        <strain evidence="4">NUF1032</strain>
        <strain evidence="5">NUF1095</strain>
    </source>
</reference>
<feature type="transmembrane region" description="Helical" evidence="2">
    <location>
        <begin position="34"/>
        <end position="54"/>
    </location>
</feature>